<dbReference type="PIRSF" id="PIRSF005303">
    <property type="entry name" value="Thiam_monoph_kin"/>
    <property type="match status" value="1"/>
</dbReference>
<accession>I4A260</accession>
<dbReference type="InterPro" id="IPR016188">
    <property type="entry name" value="PurM-like_N"/>
</dbReference>
<dbReference type="Pfam" id="PF00586">
    <property type="entry name" value="AIRS"/>
    <property type="match status" value="1"/>
</dbReference>
<keyword evidence="2 4" id="KW-0418">Kinase</keyword>
<feature type="binding site" evidence="2">
    <location>
        <position position="344"/>
    </location>
    <ligand>
        <name>substrate</name>
    </ligand>
</feature>
<dbReference type="HOGENOM" id="CLU_046964_1_0_10"/>
<dbReference type="GO" id="GO:0000287">
    <property type="term" value="F:magnesium ion binding"/>
    <property type="evidence" value="ECO:0007669"/>
    <property type="project" value="UniProtKB-UniRule"/>
</dbReference>
<feature type="binding site" evidence="2">
    <location>
        <position position="240"/>
    </location>
    <ligand>
        <name>ATP</name>
        <dbReference type="ChEBI" id="CHEBI:30616"/>
    </ligand>
</feature>
<reference evidence="4 5" key="1">
    <citation type="submission" date="2012-06" db="EMBL/GenBank/DDBJ databases">
        <title>The complete genome of Ornithobacterium rhinotracheale DSM 15997.</title>
        <authorList>
            <consortium name="US DOE Joint Genome Institute (JGI-PGF)"/>
            <person name="Lucas S."/>
            <person name="Copeland A."/>
            <person name="Lapidus A."/>
            <person name="Goodwin L."/>
            <person name="Pitluck S."/>
            <person name="Peters L."/>
            <person name="Mikhailova N."/>
            <person name="Teshima H."/>
            <person name="Kyrpides N."/>
            <person name="Mavromatis K."/>
            <person name="Pagani I."/>
            <person name="Ivanova N."/>
            <person name="Ovchinnikova G."/>
            <person name="Zeytun A."/>
            <person name="Detter J.C."/>
            <person name="Han C."/>
            <person name="Land M."/>
            <person name="Hauser L."/>
            <person name="Markowitz V."/>
            <person name="Cheng J.-F."/>
            <person name="Hugenholtz P."/>
            <person name="Woyke T."/>
            <person name="Wu D."/>
            <person name="Lang E."/>
            <person name="Kopitz M."/>
            <person name="Brambilla E."/>
            <person name="Klenk H.-P."/>
            <person name="Eisen J.A."/>
        </authorList>
    </citation>
    <scope>NUCLEOTIDE SEQUENCE [LARGE SCALE GENOMIC DNA]</scope>
    <source>
        <strain evidence="5">ATCC 51463 / DSM 15997 / CCUG 23171 / LMG 9086</strain>
    </source>
</reference>
<keyword evidence="2" id="KW-0808">Transferase</keyword>
<dbReference type="AlphaFoldDB" id="I4A260"/>
<comment type="function">
    <text evidence="2">Catalyzes the ATP-dependent phosphorylation of thiamine-monophosphate (TMP) to form thiamine-pyrophosphate (TPP), the active form of vitamin B1.</text>
</comment>
<feature type="binding site" evidence="2">
    <location>
        <position position="65"/>
    </location>
    <ligand>
        <name>substrate</name>
    </ligand>
</feature>
<feature type="binding site" evidence="2">
    <location>
        <position position="57"/>
    </location>
    <ligand>
        <name>Mg(2+)</name>
        <dbReference type="ChEBI" id="CHEBI:18420"/>
        <label>1</label>
    </ligand>
</feature>
<keyword evidence="2" id="KW-0067">ATP-binding</keyword>
<sequence>MLEDKNIPTTPLSEIGEFGLIDRIKQSVKIKNPSTQKGIADDAAVMDFGDKQVVVSTDMLTEGVHFNLAYTPLKHLGYKAIATNVSDICAMNATPTQVTVSIAVSDRFPVEAIDELYTGILLACEKYKVDLVGGDTTSSRSGLVISVTAIGEAKKEDLVYRDGVKEQDLVVVTGDLGGAYFGLQILERENQVFKVNPQVQPDLTPYDYIIGRQLKPEARVDIIELFKKLEVKPTAMIDISDGLASELLHLSEQSGVGFTIYEEKIPLDQQVISAGEEFDMNASIGALNGGEDYELLFTLPLSEFDKIKANPNFTTIGFANNISEGNHLIGRGNTTKVPLSSQGWDSFKRYKENLEKNKD</sequence>
<evidence type="ECO:0000313" key="4">
    <source>
        <dbReference type="EMBL" id="AFL98044.1"/>
    </source>
</evidence>
<dbReference type="EC" id="2.7.4.16" evidence="2"/>
<feature type="binding site" evidence="2">
    <location>
        <position position="56"/>
    </location>
    <ligand>
        <name>Mg(2+)</name>
        <dbReference type="ChEBI" id="CHEBI:18420"/>
        <label>4</label>
    </ligand>
</feature>
<feature type="binding site" evidence="2">
    <location>
        <position position="117"/>
    </location>
    <ligand>
        <name>ATP</name>
        <dbReference type="ChEBI" id="CHEBI:30616"/>
    </ligand>
</feature>
<feature type="binding site" evidence="2">
    <location>
        <position position="291"/>
    </location>
    <ligand>
        <name>substrate</name>
    </ligand>
</feature>
<dbReference type="Proteomes" id="UP000006051">
    <property type="component" value="Chromosome"/>
</dbReference>
<dbReference type="SUPFAM" id="SSF55326">
    <property type="entry name" value="PurM N-terminal domain-like"/>
    <property type="match status" value="1"/>
</dbReference>
<dbReference type="KEGG" id="orh:Ornrh_1899"/>
<keyword evidence="2" id="KW-0479">Metal-binding</keyword>
<name>I4A260_ORNRL</name>
<proteinExistence type="inferred from homology"/>
<dbReference type="SUPFAM" id="SSF56042">
    <property type="entry name" value="PurM C-terminal domain-like"/>
    <property type="match status" value="1"/>
</dbReference>
<dbReference type="RefSeq" id="WP_014791566.1">
    <property type="nucleotide sequence ID" value="NC_018016.1"/>
</dbReference>
<gene>
    <name evidence="2" type="primary">thiL</name>
    <name evidence="4" type="ordered locus">Ornrh_1899</name>
</gene>
<dbReference type="InterPro" id="IPR036676">
    <property type="entry name" value="PurM-like_C_sf"/>
</dbReference>
<evidence type="ECO:0000256" key="2">
    <source>
        <dbReference type="HAMAP-Rule" id="MF_02128"/>
    </source>
</evidence>
<dbReference type="STRING" id="867902.Ornrh_1899"/>
<feature type="binding site" evidence="2">
    <location>
        <position position="241"/>
    </location>
    <ligand>
        <name>Mg(2+)</name>
        <dbReference type="ChEBI" id="CHEBI:18420"/>
        <label>5</label>
    </ligand>
</feature>
<dbReference type="UniPathway" id="UPA00060">
    <property type="reaction ID" value="UER00142"/>
</dbReference>
<keyword evidence="1 2" id="KW-0784">Thiamine biosynthesis</keyword>
<keyword evidence="5" id="KW-1185">Reference proteome</keyword>
<feature type="domain" description="PurM-like N-terminal" evidence="3">
    <location>
        <begin position="41"/>
        <end position="152"/>
    </location>
</feature>
<protein>
    <recommendedName>
        <fullName evidence="2">Thiamine-monophosphate kinase</fullName>
        <shortName evidence="2">TMP kinase</shortName>
        <shortName evidence="2">Thiamine-phosphate kinase</shortName>
        <ecNumber evidence="2">2.7.4.16</ecNumber>
    </recommendedName>
</protein>
<feature type="binding site" evidence="2">
    <location>
        <position position="58"/>
    </location>
    <ligand>
        <name>Mg(2+)</name>
        <dbReference type="ChEBI" id="CHEBI:18420"/>
        <label>1</label>
    </ligand>
</feature>
<dbReference type="PATRIC" id="fig|867902.3.peg.1842"/>
<feature type="binding site" evidence="2">
    <location>
        <position position="42"/>
    </location>
    <ligand>
        <name>Mg(2+)</name>
        <dbReference type="ChEBI" id="CHEBI:18420"/>
        <label>3</label>
    </ligand>
</feature>
<feature type="binding site" evidence="2">
    <location>
        <position position="87"/>
    </location>
    <ligand>
        <name>Mg(2+)</name>
        <dbReference type="ChEBI" id="CHEBI:18420"/>
        <label>4</label>
    </ligand>
</feature>
<feature type="binding site" evidence="2">
    <location>
        <position position="135"/>
    </location>
    <ligand>
        <name>Mg(2+)</name>
        <dbReference type="ChEBI" id="CHEBI:18420"/>
        <label>1</label>
    </ligand>
</feature>
<keyword evidence="2" id="KW-0460">Magnesium</keyword>
<organism evidence="4 5">
    <name type="scientific">Ornithobacterium rhinotracheale (strain ATCC 51463 / DSM 15997 / CCUG 23171 / CIP 104009 / LMG 9086)</name>
    <dbReference type="NCBI Taxonomy" id="867902"/>
    <lineage>
        <taxon>Bacteria</taxon>
        <taxon>Pseudomonadati</taxon>
        <taxon>Bacteroidota</taxon>
        <taxon>Flavobacteriia</taxon>
        <taxon>Flavobacteriales</taxon>
        <taxon>Weeksellaceae</taxon>
        <taxon>Ornithobacterium</taxon>
    </lineage>
</organism>
<feature type="binding site" evidence="2">
    <location>
        <position position="87"/>
    </location>
    <ligand>
        <name>Mg(2+)</name>
        <dbReference type="ChEBI" id="CHEBI:18420"/>
        <label>2</label>
    </ligand>
</feature>
<evidence type="ECO:0000256" key="1">
    <source>
        <dbReference type="ARBA" id="ARBA00022977"/>
    </source>
</evidence>
<dbReference type="GO" id="GO:0009030">
    <property type="term" value="F:thiamine-phosphate kinase activity"/>
    <property type="evidence" value="ECO:0007669"/>
    <property type="project" value="UniProtKB-UniRule"/>
</dbReference>
<comment type="similarity">
    <text evidence="2">Belongs to the thiamine-monophosphate kinase family.</text>
</comment>
<dbReference type="InterPro" id="IPR006283">
    <property type="entry name" value="ThiL-like"/>
</dbReference>
<comment type="catalytic activity">
    <reaction evidence="2">
        <text>thiamine phosphate + ATP = thiamine diphosphate + ADP</text>
        <dbReference type="Rhea" id="RHEA:15913"/>
        <dbReference type="ChEBI" id="CHEBI:30616"/>
        <dbReference type="ChEBI" id="CHEBI:37575"/>
        <dbReference type="ChEBI" id="CHEBI:58937"/>
        <dbReference type="ChEBI" id="CHEBI:456216"/>
        <dbReference type="EC" id="2.7.4.16"/>
    </reaction>
</comment>
<dbReference type="Gene3D" id="3.90.650.10">
    <property type="entry name" value="PurM-like C-terminal domain"/>
    <property type="match status" value="1"/>
</dbReference>
<comment type="miscellaneous">
    <text evidence="2">Reaction mechanism of ThiL seems to utilize a direct, inline transfer of the gamma-phosphate of ATP to TMP rather than a phosphorylated enzyme intermediate.</text>
</comment>
<dbReference type="PANTHER" id="PTHR30270:SF0">
    <property type="entry name" value="THIAMINE-MONOPHOSPHATE KINASE"/>
    <property type="match status" value="1"/>
</dbReference>
<feature type="binding site" evidence="2">
    <location>
        <position position="87"/>
    </location>
    <ligand>
        <name>Mg(2+)</name>
        <dbReference type="ChEBI" id="CHEBI:18420"/>
        <label>3</label>
    </ligand>
</feature>
<comment type="pathway">
    <text evidence="2">Cofactor biosynthesis; thiamine diphosphate biosynthesis; thiamine diphosphate from thiamine phosphate: step 1/1.</text>
</comment>
<dbReference type="GO" id="GO:0009229">
    <property type="term" value="P:thiamine diphosphate biosynthetic process"/>
    <property type="evidence" value="ECO:0007669"/>
    <property type="project" value="UniProtKB-UniRule"/>
</dbReference>
<dbReference type="PANTHER" id="PTHR30270">
    <property type="entry name" value="THIAMINE-MONOPHOSPHATE KINASE"/>
    <property type="match status" value="1"/>
</dbReference>
<feature type="binding site" evidence="2">
    <location>
        <position position="42"/>
    </location>
    <ligand>
        <name>Mg(2+)</name>
        <dbReference type="ChEBI" id="CHEBI:18420"/>
        <label>4</label>
    </ligand>
</feature>
<evidence type="ECO:0000259" key="3">
    <source>
        <dbReference type="Pfam" id="PF00586"/>
    </source>
</evidence>
<feature type="binding site" evidence="2">
    <location>
        <position position="58"/>
    </location>
    <ligand>
        <name>Mg(2+)</name>
        <dbReference type="ChEBI" id="CHEBI:18420"/>
        <label>2</label>
    </ligand>
</feature>
<dbReference type="HAMAP" id="MF_02128">
    <property type="entry name" value="TMP_kinase"/>
    <property type="match status" value="1"/>
</dbReference>
<keyword evidence="2" id="KW-0547">Nucleotide-binding</keyword>
<feature type="binding site" evidence="2">
    <location>
        <position position="161"/>
    </location>
    <ligand>
        <name>ATP</name>
        <dbReference type="ChEBI" id="CHEBI:30616"/>
    </ligand>
</feature>
<evidence type="ECO:0000313" key="5">
    <source>
        <dbReference type="Proteomes" id="UP000006051"/>
    </source>
</evidence>
<feature type="binding site" evidence="2">
    <location>
        <begin position="134"/>
        <end position="135"/>
    </location>
    <ligand>
        <name>ATP</name>
        <dbReference type="ChEBI" id="CHEBI:30616"/>
    </ligand>
</feature>
<dbReference type="NCBIfam" id="TIGR01379">
    <property type="entry name" value="thiL"/>
    <property type="match status" value="1"/>
</dbReference>
<dbReference type="CDD" id="cd02194">
    <property type="entry name" value="ThiL"/>
    <property type="match status" value="1"/>
</dbReference>
<dbReference type="GO" id="GO:0009228">
    <property type="term" value="P:thiamine biosynthetic process"/>
    <property type="evidence" value="ECO:0007669"/>
    <property type="project" value="UniProtKB-KW"/>
</dbReference>
<dbReference type="InterPro" id="IPR036921">
    <property type="entry name" value="PurM-like_N_sf"/>
</dbReference>
<feature type="binding site" evidence="2">
    <location>
        <position position="238"/>
    </location>
    <ligand>
        <name>Mg(2+)</name>
        <dbReference type="ChEBI" id="CHEBI:18420"/>
        <label>3</label>
    </ligand>
</feature>
<dbReference type="eggNOG" id="COG0611">
    <property type="taxonomic scope" value="Bacteria"/>
</dbReference>
<dbReference type="GeneID" id="71569948"/>
<dbReference type="GO" id="GO:0005524">
    <property type="term" value="F:ATP binding"/>
    <property type="evidence" value="ECO:0007669"/>
    <property type="project" value="UniProtKB-UniRule"/>
</dbReference>
<dbReference type="Gene3D" id="3.30.1330.10">
    <property type="entry name" value="PurM-like, N-terminal domain"/>
    <property type="match status" value="1"/>
</dbReference>
<dbReference type="GeneID" id="97258499"/>
<dbReference type="EMBL" id="CP003283">
    <property type="protein sequence ID" value="AFL98044.1"/>
    <property type="molecule type" value="Genomic_DNA"/>
</dbReference>